<reference evidence="1 2" key="1">
    <citation type="submission" date="2021-01" db="EMBL/GenBank/DDBJ databases">
        <title>C459-1 draft genome sequence.</title>
        <authorList>
            <person name="Zhang X.-F."/>
        </authorList>
    </citation>
    <scope>NUCLEOTIDE SEQUENCE [LARGE SCALE GENOMIC DNA]</scope>
    <source>
        <strain evidence="2">C459-1</strain>
    </source>
</reference>
<organism evidence="1 2">
    <name type="scientific">Sphingobacterium faecale</name>
    <dbReference type="NCBI Taxonomy" id="2803775"/>
    <lineage>
        <taxon>Bacteria</taxon>
        <taxon>Pseudomonadati</taxon>
        <taxon>Bacteroidota</taxon>
        <taxon>Sphingobacteriia</taxon>
        <taxon>Sphingobacteriales</taxon>
        <taxon>Sphingobacteriaceae</taxon>
        <taxon>Sphingobacterium</taxon>
    </lineage>
</organism>
<comment type="caution">
    <text evidence="1">The sequence shown here is derived from an EMBL/GenBank/DDBJ whole genome shotgun (WGS) entry which is preliminary data.</text>
</comment>
<keyword evidence="2" id="KW-1185">Reference proteome</keyword>
<gene>
    <name evidence="1" type="ORF">JKG61_18135</name>
</gene>
<evidence type="ECO:0000313" key="2">
    <source>
        <dbReference type="Proteomes" id="UP000625283"/>
    </source>
</evidence>
<evidence type="ECO:0000313" key="1">
    <source>
        <dbReference type="EMBL" id="MBL1410684.1"/>
    </source>
</evidence>
<dbReference type="RefSeq" id="WP_202104376.1">
    <property type="nucleotide sequence ID" value="NZ_JAERTY010000010.1"/>
</dbReference>
<name>A0ABS1R800_9SPHI</name>
<dbReference type="EMBL" id="JAERTY010000010">
    <property type="protein sequence ID" value="MBL1410684.1"/>
    <property type="molecule type" value="Genomic_DNA"/>
</dbReference>
<protein>
    <submittedName>
        <fullName evidence="1">Uncharacterized protein</fullName>
    </submittedName>
</protein>
<proteinExistence type="predicted"/>
<sequence>MRSPYYEGLGALFTGMKQMIEIAFIIISHDNYPPPTRDRVFQHFTKELFRAELDLQIRLPITVLSNFCGYMNMKEWLDYVDNLLLIRDLTDEQELAKHFNSSYIATHTLLTQLPNALSKIFKDGGVIKYYKKGREN</sequence>
<accession>A0ABS1R800</accession>
<dbReference type="Proteomes" id="UP000625283">
    <property type="component" value="Unassembled WGS sequence"/>
</dbReference>